<organism evidence="3">
    <name type="scientific">Candidatus Kentrum sp. LFY</name>
    <dbReference type="NCBI Taxonomy" id="2126342"/>
    <lineage>
        <taxon>Bacteria</taxon>
        <taxon>Pseudomonadati</taxon>
        <taxon>Pseudomonadota</taxon>
        <taxon>Gammaproteobacteria</taxon>
        <taxon>Candidatus Kentrum</taxon>
    </lineage>
</organism>
<dbReference type="AlphaFoldDB" id="A0A450V4Q9"/>
<evidence type="ECO:0000313" key="2">
    <source>
        <dbReference type="EMBL" id="VFJ96985.1"/>
    </source>
</evidence>
<evidence type="ECO:0000313" key="3">
    <source>
        <dbReference type="EMBL" id="VFJ99749.1"/>
    </source>
</evidence>
<reference evidence="3" key="1">
    <citation type="submission" date="2019-02" db="EMBL/GenBank/DDBJ databases">
        <authorList>
            <person name="Gruber-Vodicka R. H."/>
            <person name="Seah K. B. B."/>
        </authorList>
    </citation>
    <scope>NUCLEOTIDE SEQUENCE</scope>
    <source>
        <strain evidence="2">BECK_M6</strain>
        <strain evidence="3">BECK_M7</strain>
    </source>
</reference>
<gene>
    <name evidence="2" type="ORF">BECKLFY1418A_GA0070994_10651</name>
    <name evidence="3" type="ORF">BECKLFY1418B_GA0070995_11561</name>
</gene>
<feature type="region of interest" description="Disordered" evidence="1">
    <location>
        <begin position="38"/>
        <end position="67"/>
    </location>
</feature>
<evidence type="ECO:0000256" key="1">
    <source>
        <dbReference type="SAM" id="MobiDB-lite"/>
    </source>
</evidence>
<name>A0A450V4Q9_9GAMM</name>
<dbReference type="EMBL" id="CAADFF010000156">
    <property type="protein sequence ID" value="VFJ99749.1"/>
    <property type="molecule type" value="Genomic_DNA"/>
</dbReference>
<sequence>MKPDPVIDAIREVRHRISASVGHDARRLVEHYRQLQARHSHRVLSRDTRSSKSKARRNYEGPLSNIL</sequence>
<protein>
    <submittedName>
        <fullName evidence="3">Uncharacterized protein</fullName>
    </submittedName>
</protein>
<accession>A0A450V4Q9</accession>
<proteinExistence type="predicted"/>
<dbReference type="EMBL" id="CAADFH010000065">
    <property type="protein sequence ID" value="VFJ96985.1"/>
    <property type="molecule type" value="Genomic_DNA"/>
</dbReference>